<comment type="caution">
    <text evidence="2">The sequence shown here is derived from an EMBL/GenBank/DDBJ whole genome shotgun (WGS) entry which is preliminary data.</text>
</comment>
<keyword evidence="1" id="KW-0472">Membrane</keyword>
<reference evidence="3" key="1">
    <citation type="journal article" date="2019" name="Int. J. Syst. Evol. Microbiol.">
        <title>The Global Catalogue of Microorganisms (GCM) 10K type strain sequencing project: providing services to taxonomists for standard genome sequencing and annotation.</title>
        <authorList>
            <consortium name="The Broad Institute Genomics Platform"/>
            <consortium name="The Broad Institute Genome Sequencing Center for Infectious Disease"/>
            <person name="Wu L."/>
            <person name="Ma J."/>
        </authorList>
    </citation>
    <scope>NUCLEOTIDE SEQUENCE [LARGE SCALE GENOMIC DNA]</scope>
    <source>
        <strain evidence="3">DT28</strain>
    </source>
</reference>
<evidence type="ECO:0000256" key="1">
    <source>
        <dbReference type="SAM" id="Phobius"/>
    </source>
</evidence>
<accession>A0ABV9JIQ7</accession>
<keyword evidence="1" id="KW-1133">Transmembrane helix</keyword>
<dbReference type="EMBL" id="JBHSGB010000005">
    <property type="protein sequence ID" value="MFC4654431.1"/>
    <property type="molecule type" value="Genomic_DNA"/>
</dbReference>
<dbReference type="Pfam" id="PF20398">
    <property type="entry name" value="DUF6691"/>
    <property type="match status" value="1"/>
</dbReference>
<organism evidence="2 3">
    <name type="scientific">Rheinheimera marina</name>
    <dbReference type="NCBI Taxonomy" id="1774958"/>
    <lineage>
        <taxon>Bacteria</taxon>
        <taxon>Pseudomonadati</taxon>
        <taxon>Pseudomonadota</taxon>
        <taxon>Gammaproteobacteria</taxon>
        <taxon>Chromatiales</taxon>
        <taxon>Chromatiaceae</taxon>
        <taxon>Rheinheimera</taxon>
    </lineage>
</organism>
<feature type="transmembrane region" description="Helical" evidence="1">
    <location>
        <begin position="47"/>
        <end position="65"/>
    </location>
</feature>
<protein>
    <submittedName>
        <fullName evidence="2">DUF6691 family protein</fullName>
    </submittedName>
</protein>
<evidence type="ECO:0000313" key="2">
    <source>
        <dbReference type="EMBL" id="MFC4654431.1"/>
    </source>
</evidence>
<keyword evidence="1" id="KW-0812">Transmembrane</keyword>
<gene>
    <name evidence="2" type="ORF">ACFO3I_05235</name>
</gene>
<keyword evidence="3" id="KW-1185">Reference proteome</keyword>
<feature type="transmembrane region" description="Helical" evidence="1">
    <location>
        <begin position="112"/>
        <end position="133"/>
    </location>
</feature>
<dbReference type="RefSeq" id="WP_377332328.1">
    <property type="nucleotide sequence ID" value="NZ_JBHSGB010000005.1"/>
</dbReference>
<name>A0ABV9JIQ7_9GAMM</name>
<feature type="transmembrane region" description="Helical" evidence="1">
    <location>
        <begin position="86"/>
        <end position="106"/>
    </location>
</feature>
<sequence length="145" mass="15235">MMKQRISSAISAFAAGLVFGFGLILAGMANPAKVLAFLHVTGDWDPSLALVMTAAIPVAMLAFWWSKSRQQPALEDDFHWPQASQISPALLVGSVLFGIGWGLAGICPGPALVLLGAGFSDAAIFILCMLLGIRLAGPLKKKLES</sequence>
<dbReference type="InterPro" id="IPR046513">
    <property type="entry name" value="DUF6691"/>
</dbReference>
<evidence type="ECO:0000313" key="3">
    <source>
        <dbReference type="Proteomes" id="UP001595962"/>
    </source>
</evidence>
<dbReference type="Proteomes" id="UP001595962">
    <property type="component" value="Unassembled WGS sequence"/>
</dbReference>
<proteinExistence type="predicted"/>